<feature type="transmembrane region" description="Helical" evidence="7">
    <location>
        <begin position="131"/>
        <end position="150"/>
    </location>
</feature>
<keyword evidence="5 7" id="KW-1133">Transmembrane helix</keyword>
<evidence type="ECO:0000313" key="8">
    <source>
        <dbReference type="EMBL" id="MPN02935.1"/>
    </source>
</evidence>
<dbReference type="GO" id="GO:0005886">
    <property type="term" value="C:plasma membrane"/>
    <property type="evidence" value="ECO:0007669"/>
    <property type="project" value="UniProtKB-SubCell"/>
</dbReference>
<accession>A0A645ELM7</accession>
<sequence length="152" mass="15961">MNMLAISEFTPGPVGINMATYVGFTTAGVPGAIVATVGEVTPSIIVILTIAALLQQFRQSKYVQFAFYGLRPASTGLIGAACLGVILETLVNFAALSGEGVDWAGLFNWRGLALAGVLLVFTTWVKPTKKWHPIIFIVISAAVGVAFRFGGA</sequence>
<dbReference type="EMBL" id="VSSQ01048886">
    <property type="protein sequence ID" value="MPN02935.1"/>
    <property type="molecule type" value="Genomic_DNA"/>
</dbReference>
<feature type="transmembrane region" description="Helical" evidence="7">
    <location>
        <begin position="75"/>
        <end position="95"/>
    </location>
</feature>
<evidence type="ECO:0000256" key="4">
    <source>
        <dbReference type="ARBA" id="ARBA00022692"/>
    </source>
</evidence>
<keyword evidence="4 7" id="KW-0812">Transmembrane</keyword>
<evidence type="ECO:0000256" key="5">
    <source>
        <dbReference type="ARBA" id="ARBA00022989"/>
    </source>
</evidence>
<feature type="transmembrane region" description="Helical" evidence="7">
    <location>
        <begin position="32"/>
        <end position="54"/>
    </location>
</feature>
<organism evidence="8">
    <name type="scientific">bioreactor metagenome</name>
    <dbReference type="NCBI Taxonomy" id="1076179"/>
    <lineage>
        <taxon>unclassified sequences</taxon>
        <taxon>metagenomes</taxon>
        <taxon>ecological metagenomes</taxon>
    </lineage>
</organism>
<evidence type="ECO:0000256" key="1">
    <source>
        <dbReference type="ARBA" id="ARBA00004651"/>
    </source>
</evidence>
<dbReference type="InterPro" id="IPR052518">
    <property type="entry name" value="CHR_Transporter"/>
</dbReference>
<dbReference type="PANTHER" id="PTHR43663">
    <property type="entry name" value="CHROMATE TRANSPORT PROTEIN-RELATED"/>
    <property type="match status" value="1"/>
</dbReference>
<comment type="similarity">
    <text evidence="2">Belongs to the chromate ion transporter (CHR) (TC 2.A.51) family.</text>
</comment>
<dbReference type="InterPro" id="IPR003370">
    <property type="entry name" value="Chromate_transpt"/>
</dbReference>
<keyword evidence="6 7" id="KW-0472">Membrane</keyword>
<evidence type="ECO:0000256" key="2">
    <source>
        <dbReference type="ARBA" id="ARBA00005262"/>
    </source>
</evidence>
<comment type="caution">
    <text evidence="8">The sequence shown here is derived from an EMBL/GenBank/DDBJ whole genome shotgun (WGS) entry which is preliminary data.</text>
</comment>
<dbReference type="GO" id="GO:0015109">
    <property type="term" value="F:chromate transmembrane transporter activity"/>
    <property type="evidence" value="ECO:0007669"/>
    <property type="project" value="InterPro"/>
</dbReference>
<feature type="transmembrane region" description="Helical" evidence="7">
    <location>
        <begin position="107"/>
        <end position="124"/>
    </location>
</feature>
<dbReference type="Pfam" id="PF02417">
    <property type="entry name" value="Chromate_transp"/>
    <property type="match status" value="1"/>
</dbReference>
<reference evidence="8" key="1">
    <citation type="submission" date="2019-08" db="EMBL/GenBank/DDBJ databases">
        <authorList>
            <person name="Kucharzyk K."/>
            <person name="Murdoch R.W."/>
            <person name="Higgins S."/>
            <person name="Loffler F."/>
        </authorList>
    </citation>
    <scope>NUCLEOTIDE SEQUENCE</scope>
</reference>
<keyword evidence="3" id="KW-1003">Cell membrane</keyword>
<name>A0A645ELM7_9ZZZZ</name>
<dbReference type="PANTHER" id="PTHR43663:SF1">
    <property type="entry name" value="CHROMATE TRANSPORTER"/>
    <property type="match status" value="1"/>
</dbReference>
<gene>
    <name evidence="8" type="ORF">SDC9_150156</name>
</gene>
<evidence type="ECO:0000256" key="7">
    <source>
        <dbReference type="SAM" id="Phobius"/>
    </source>
</evidence>
<proteinExistence type="inferred from homology"/>
<dbReference type="AlphaFoldDB" id="A0A645ELM7"/>
<protein>
    <recommendedName>
        <fullName evidence="9">Chromate transport protein</fullName>
    </recommendedName>
</protein>
<evidence type="ECO:0000256" key="6">
    <source>
        <dbReference type="ARBA" id="ARBA00023136"/>
    </source>
</evidence>
<evidence type="ECO:0000256" key="3">
    <source>
        <dbReference type="ARBA" id="ARBA00022475"/>
    </source>
</evidence>
<comment type="subcellular location">
    <subcellularLocation>
        <location evidence="1">Cell membrane</location>
        <topology evidence="1">Multi-pass membrane protein</topology>
    </subcellularLocation>
</comment>
<evidence type="ECO:0008006" key="9">
    <source>
        <dbReference type="Google" id="ProtNLM"/>
    </source>
</evidence>